<evidence type="ECO:0000313" key="2">
    <source>
        <dbReference type="Proteomes" id="UP000018072"/>
    </source>
</evidence>
<reference evidence="1" key="1">
    <citation type="submission" date="2012-11" db="EMBL/GenBank/DDBJ databases">
        <title>Dependencies among metagenomic species, viruses, plasmids and units of genetic variation.</title>
        <authorList>
            <person name="Nielsen H.B."/>
            <person name="Almeida M."/>
            <person name="Juncker A.S."/>
            <person name="Rasmussen S."/>
            <person name="Li J."/>
            <person name="Sunagawa S."/>
            <person name="Plichta D."/>
            <person name="Gautier L."/>
            <person name="Le Chatelier E."/>
            <person name="Peletier E."/>
            <person name="Bonde I."/>
            <person name="Nielsen T."/>
            <person name="Manichanh C."/>
            <person name="Arumugam M."/>
            <person name="Batto J."/>
            <person name="Santos M.B.Q.D."/>
            <person name="Blom N."/>
            <person name="Borruel N."/>
            <person name="Burgdorf K.S."/>
            <person name="Boumezbeur F."/>
            <person name="Casellas F."/>
            <person name="Dore J."/>
            <person name="Guarner F."/>
            <person name="Hansen T."/>
            <person name="Hildebrand F."/>
            <person name="Kaas R.S."/>
            <person name="Kennedy S."/>
            <person name="Kristiansen K."/>
            <person name="Kultima J.R."/>
            <person name="Leonard P."/>
            <person name="Levenez F."/>
            <person name="Lund O."/>
            <person name="Moumen B."/>
            <person name="Le Paslier D."/>
            <person name="Pons N."/>
            <person name="Pedersen O."/>
            <person name="Prifti E."/>
            <person name="Qin J."/>
            <person name="Raes J."/>
            <person name="Tap J."/>
            <person name="Tims S."/>
            <person name="Ussery D.W."/>
            <person name="Yamada T."/>
            <person name="MetaHit consortium"/>
            <person name="Renault P."/>
            <person name="Sicheritz-Ponten T."/>
            <person name="Bork P."/>
            <person name="Wang J."/>
            <person name="Brunak S."/>
            <person name="Ehrlich S.D."/>
        </authorList>
    </citation>
    <scope>NUCLEOTIDE SEQUENCE [LARGE SCALE GENOMIC DNA]</scope>
</reference>
<name>R7H481_9BACT</name>
<dbReference type="EMBL" id="CBIT010000225">
    <property type="protein sequence ID" value="CDE34111.1"/>
    <property type="molecule type" value="Genomic_DNA"/>
</dbReference>
<dbReference type="Proteomes" id="UP000018072">
    <property type="component" value="Unassembled WGS sequence"/>
</dbReference>
<comment type="caution">
    <text evidence="1">The sequence shown here is derived from an EMBL/GenBank/DDBJ whole genome shotgun (WGS) entry which is preliminary data.</text>
</comment>
<proteinExistence type="predicted"/>
<accession>R7H481</accession>
<sequence>MNGEEIDWNKPQRVTIGLPSKTVPRIMDEWLYRDAPVAMTVRRAKTKELTLLIMELGKEDAKGMIFASWCIQQAGGTAKVDIKPL</sequence>
<organism evidence="1 2">
    <name type="scientific">Leyella stercorea CAG:629</name>
    <dbReference type="NCBI Taxonomy" id="1263103"/>
    <lineage>
        <taxon>Bacteria</taxon>
        <taxon>Pseudomonadati</taxon>
        <taxon>Bacteroidota</taxon>
        <taxon>Bacteroidia</taxon>
        <taxon>Bacteroidales</taxon>
        <taxon>Prevotellaceae</taxon>
        <taxon>Leyella</taxon>
    </lineage>
</organism>
<gene>
    <name evidence="1" type="ORF">BN741_01898</name>
</gene>
<protein>
    <submittedName>
        <fullName evidence="1">Uncharacterized protein</fullName>
    </submittedName>
</protein>
<dbReference type="AlphaFoldDB" id="R7H481"/>
<dbReference type="STRING" id="1263103.BN741_01898"/>
<evidence type="ECO:0000313" key="1">
    <source>
        <dbReference type="EMBL" id="CDE34111.1"/>
    </source>
</evidence>